<dbReference type="AlphaFoldDB" id="A0A232EM62"/>
<accession>A0A232EM62</accession>
<feature type="signal peptide" evidence="1">
    <location>
        <begin position="1"/>
        <end position="17"/>
    </location>
</feature>
<evidence type="ECO:0000313" key="3">
    <source>
        <dbReference type="Proteomes" id="UP000215335"/>
    </source>
</evidence>
<dbReference type="EMBL" id="NNAY01003412">
    <property type="protein sequence ID" value="OXU19453.1"/>
    <property type="molecule type" value="Genomic_DNA"/>
</dbReference>
<organism evidence="2 3">
    <name type="scientific">Trichomalopsis sarcophagae</name>
    <dbReference type="NCBI Taxonomy" id="543379"/>
    <lineage>
        <taxon>Eukaryota</taxon>
        <taxon>Metazoa</taxon>
        <taxon>Ecdysozoa</taxon>
        <taxon>Arthropoda</taxon>
        <taxon>Hexapoda</taxon>
        <taxon>Insecta</taxon>
        <taxon>Pterygota</taxon>
        <taxon>Neoptera</taxon>
        <taxon>Endopterygota</taxon>
        <taxon>Hymenoptera</taxon>
        <taxon>Apocrita</taxon>
        <taxon>Proctotrupomorpha</taxon>
        <taxon>Chalcidoidea</taxon>
        <taxon>Pteromalidae</taxon>
        <taxon>Pteromalinae</taxon>
        <taxon>Trichomalopsis</taxon>
    </lineage>
</organism>
<protein>
    <submittedName>
        <fullName evidence="2">Uncharacterized protein</fullName>
    </submittedName>
</protein>
<sequence>IALTSINPLSRLSVALAVLFCTVRLAPERSERDMYNAIKDYLCHL</sequence>
<feature type="chain" id="PRO_5013393968" evidence="1">
    <location>
        <begin position="18"/>
        <end position="45"/>
    </location>
</feature>
<evidence type="ECO:0000256" key="1">
    <source>
        <dbReference type="SAM" id="SignalP"/>
    </source>
</evidence>
<reference evidence="2 3" key="1">
    <citation type="journal article" date="2017" name="Curr. Biol.">
        <title>The Evolution of Venom by Co-option of Single-Copy Genes.</title>
        <authorList>
            <person name="Martinson E.O."/>
            <person name="Mrinalini"/>
            <person name="Kelkar Y.D."/>
            <person name="Chang C.H."/>
            <person name="Werren J.H."/>
        </authorList>
    </citation>
    <scope>NUCLEOTIDE SEQUENCE [LARGE SCALE GENOMIC DNA]</scope>
    <source>
        <strain evidence="2 3">Alberta</strain>
        <tissue evidence="2">Whole body</tissue>
    </source>
</reference>
<evidence type="ECO:0000313" key="2">
    <source>
        <dbReference type="EMBL" id="OXU19453.1"/>
    </source>
</evidence>
<gene>
    <name evidence="2" type="ORF">TSAR_012605</name>
</gene>
<keyword evidence="1" id="KW-0732">Signal</keyword>
<name>A0A232EM62_9HYME</name>
<keyword evidence="3" id="KW-1185">Reference proteome</keyword>
<feature type="non-terminal residue" evidence="2">
    <location>
        <position position="1"/>
    </location>
</feature>
<proteinExistence type="predicted"/>
<comment type="caution">
    <text evidence="2">The sequence shown here is derived from an EMBL/GenBank/DDBJ whole genome shotgun (WGS) entry which is preliminary data.</text>
</comment>
<dbReference type="Proteomes" id="UP000215335">
    <property type="component" value="Unassembled WGS sequence"/>
</dbReference>